<gene>
    <name evidence="2" type="ORF">EUX98_g7840</name>
</gene>
<reference evidence="2 3" key="1">
    <citation type="submission" date="2019-02" db="EMBL/GenBank/DDBJ databases">
        <title>Genome sequencing of the rare red list fungi Antrodiella citrinella (Flaviporus citrinellus).</title>
        <authorList>
            <person name="Buettner E."/>
            <person name="Kellner H."/>
        </authorList>
    </citation>
    <scope>NUCLEOTIDE SEQUENCE [LARGE SCALE GENOMIC DNA]</scope>
    <source>
        <strain evidence="2 3">DSM 108506</strain>
    </source>
</reference>
<sequence length="328" mass="34858">MLGRNDPNADTGNLSASGVDRDSDSVLPPTIHAKRRAESQYPVHVPTHVHDRPELQSFQSRARPSARYGTITEPAYVPSGNRPLSDRPDGPTLEEFGQEYGLLRKRMVESFDQDAPPEKRLRGVFGGSSQPYAIFPNFPFDQDPLIVSRNEDLTVREDVIPMAFGPDIATASASEPHLQDLRSDPGATVLSAIVESDNEPPEADDEVDAVELDIEQSDDEFDADMVEGMLEGDDDEEMHEPEDILDACGTAAIFACFYIFAASVSTECVTTTSILSTTTVAAFSTTVSASSTAAAAFSPAVATTTAAAAAAAAATSATSSASFVSSET</sequence>
<organism evidence="2 3">
    <name type="scientific">Antrodiella citrinella</name>
    <dbReference type="NCBI Taxonomy" id="2447956"/>
    <lineage>
        <taxon>Eukaryota</taxon>
        <taxon>Fungi</taxon>
        <taxon>Dikarya</taxon>
        <taxon>Basidiomycota</taxon>
        <taxon>Agaricomycotina</taxon>
        <taxon>Agaricomycetes</taxon>
        <taxon>Polyporales</taxon>
        <taxon>Steccherinaceae</taxon>
        <taxon>Antrodiella</taxon>
    </lineage>
</organism>
<comment type="caution">
    <text evidence="2">The sequence shown here is derived from an EMBL/GenBank/DDBJ whole genome shotgun (WGS) entry which is preliminary data.</text>
</comment>
<evidence type="ECO:0000256" key="1">
    <source>
        <dbReference type="SAM" id="MobiDB-lite"/>
    </source>
</evidence>
<feature type="region of interest" description="Disordered" evidence="1">
    <location>
        <begin position="1"/>
        <end position="94"/>
    </location>
</feature>
<dbReference type="EMBL" id="SGPM01000361">
    <property type="protein sequence ID" value="THH26348.1"/>
    <property type="molecule type" value="Genomic_DNA"/>
</dbReference>
<keyword evidence="3" id="KW-1185">Reference proteome</keyword>
<dbReference type="AlphaFoldDB" id="A0A4S4MMF0"/>
<name>A0A4S4MMF0_9APHY</name>
<proteinExistence type="predicted"/>
<protein>
    <submittedName>
        <fullName evidence="2">Uncharacterized protein</fullName>
    </submittedName>
</protein>
<evidence type="ECO:0000313" key="2">
    <source>
        <dbReference type="EMBL" id="THH26348.1"/>
    </source>
</evidence>
<evidence type="ECO:0000313" key="3">
    <source>
        <dbReference type="Proteomes" id="UP000308730"/>
    </source>
</evidence>
<accession>A0A4S4MMF0</accession>
<dbReference type="Proteomes" id="UP000308730">
    <property type="component" value="Unassembled WGS sequence"/>
</dbReference>